<gene>
    <name evidence="2" type="ORF">EKH79_10210</name>
</gene>
<sequence>MNTPFEDDRNNLRYAEYVLGVLDADTRAAVAREVIENDEAATAVARWQRHLMPLAQTLPEVTPPAYVWARILQALHLDNPREATPAPRRSLLENLRLWQWIGMGASVVAVACIVVMLRTVTPTVHEAPAVTLMVSSIKQTNGVAGWTATMDLSRKEMIVVPATPVAYAKDRSTQLWLIPAGGKPISVGVFTPDATNVLPLNSTLLAQLGPTASLAVSVEPLGGSPTGQPTGPVVAQGSIGAAPTPQSGGKIAMIEWRSARQRAEASHISSHAEGTLLS</sequence>
<dbReference type="PANTHER" id="PTHR37461:SF1">
    <property type="entry name" value="ANTI-SIGMA-K FACTOR RSKA"/>
    <property type="match status" value="1"/>
</dbReference>
<dbReference type="InterPro" id="IPR018764">
    <property type="entry name" value="RskA_C"/>
</dbReference>
<dbReference type="AlphaFoldDB" id="A0A3S0PFH6"/>
<dbReference type="InterPro" id="IPR051474">
    <property type="entry name" value="Anti-sigma-K/W_factor"/>
</dbReference>
<dbReference type="Pfam" id="PF10099">
    <property type="entry name" value="RskA_C"/>
    <property type="match status" value="1"/>
</dbReference>
<keyword evidence="3" id="KW-1185">Reference proteome</keyword>
<feature type="domain" description="Anti-sigma K factor RskA C-terminal" evidence="1">
    <location>
        <begin position="105"/>
        <end position="233"/>
    </location>
</feature>
<organism evidence="2 3">
    <name type="scientific">Dyella dinghuensis</name>
    <dbReference type="NCBI Taxonomy" id="1920169"/>
    <lineage>
        <taxon>Bacteria</taxon>
        <taxon>Pseudomonadati</taxon>
        <taxon>Pseudomonadota</taxon>
        <taxon>Gammaproteobacteria</taxon>
        <taxon>Lysobacterales</taxon>
        <taxon>Rhodanobacteraceae</taxon>
        <taxon>Dyella</taxon>
    </lineage>
</organism>
<dbReference type="EMBL" id="RYZR01000005">
    <property type="protein sequence ID" value="RUL64397.1"/>
    <property type="molecule type" value="Genomic_DNA"/>
</dbReference>
<dbReference type="GO" id="GO:0005886">
    <property type="term" value="C:plasma membrane"/>
    <property type="evidence" value="ECO:0007669"/>
    <property type="project" value="InterPro"/>
</dbReference>
<evidence type="ECO:0000259" key="1">
    <source>
        <dbReference type="Pfam" id="PF10099"/>
    </source>
</evidence>
<dbReference type="RefSeq" id="WP_126673677.1">
    <property type="nucleotide sequence ID" value="NZ_RYZR01000005.1"/>
</dbReference>
<name>A0A3S0PFH6_9GAMM</name>
<proteinExistence type="predicted"/>
<evidence type="ECO:0000313" key="3">
    <source>
        <dbReference type="Proteomes" id="UP000267077"/>
    </source>
</evidence>
<dbReference type="Proteomes" id="UP000267077">
    <property type="component" value="Unassembled WGS sequence"/>
</dbReference>
<accession>A0A3S0PFH6</accession>
<dbReference type="GO" id="GO:0006417">
    <property type="term" value="P:regulation of translation"/>
    <property type="evidence" value="ECO:0007669"/>
    <property type="project" value="TreeGrafter"/>
</dbReference>
<dbReference type="OrthoDB" id="5298046at2"/>
<evidence type="ECO:0000313" key="2">
    <source>
        <dbReference type="EMBL" id="RUL64397.1"/>
    </source>
</evidence>
<dbReference type="PANTHER" id="PTHR37461">
    <property type="entry name" value="ANTI-SIGMA-K FACTOR RSKA"/>
    <property type="match status" value="1"/>
</dbReference>
<comment type="caution">
    <text evidence="2">The sequence shown here is derived from an EMBL/GenBank/DDBJ whole genome shotgun (WGS) entry which is preliminary data.</text>
</comment>
<dbReference type="GO" id="GO:0016989">
    <property type="term" value="F:sigma factor antagonist activity"/>
    <property type="evidence" value="ECO:0007669"/>
    <property type="project" value="TreeGrafter"/>
</dbReference>
<reference evidence="2 3" key="1">
    <citation type="submission" date="2018-12" db="EMBL/GenBank/DDBJ databases">
        <title>Dyella dinghuensis sp. nov. DHOA06 and Dyella choica sp. nov. 4M-K27, isolated from forest soil.</title>
        <authorList>
            <person name="Qiu L.-H."/>
            <person name="Gao Z.-H."/>
        </authorList>
    </citation>
    <scope>NUCLEOTIDE SEQUENCE [LARGE SCALE GENOMIC DNA]</scope>
    <source>
        <strain evidence="2 3">DHOA06</strain>
    </source>
</reference>
<protein>
    <submittedName>
        <fullName evidence="2">Anti-sigma factor</fullName>
    </submittedName>
</protein>